<dbReference type="EMBL" id="FOLL01000009">
    <property type="protein sequence ID" value="SFC35585.1"/>
    <property type="molecule type" value="Genomic_DNA"/>
</dbReference>
<dbReference type="STRING" id="623281.SAMN05421747_10966"/>
<feature type="transmembrane region" description="Helical" evidence="1">
    <location>
        <begin position="125"/>
        <end position="144"/>
    </location>
</feature>
<evidence type="ECO:0008006" key="4">
    <source>
        <dbReference type="Google" id="ProtNLM"/>
    </source>
</evidence>
<accession>A0A1I1IHA5</accession>
<keyword evidence="1" id="KW-0472">Membrane</keyword>
<keyword evidence="3" id="KW-1185">Reference proteome</keyword>
<evidence type="ECO:0000256" key="1">
    <source>
        <dbReference type="SAM" id="Phobius"/>
    </source>
</evidence>
<sequence>MNRQSLLHIALAGFLGTSVMTVFSYILSHLSADNFREPQLLGKLLQGTLLPINSPISRPAGWVCHYSFGLGLATVFHNSWKHRENATPLLSGLIAGACSGTAAVIWWHNAFRLHPHPPLLRHDRFYLQLFIAHMLYSITVAETIKER</sequence>
<evidence type="ECO:0000313" key="3">
    <source>
        <dbReference type="Proteomes" id="UP000199577"/>
    </source>
</evidence>
<dbReference type="AlphaFoldDB" id="A0A1I1IHA5"/>
<dbReference type="Proteomes" id="UP000199577">
    <property type="component" value="Unassembled WGS sequence"/>
</dbReference>
<feature type="transmembrane region" description="Helical" evidence="1">
    <location>
        <begin position="86"/>
        <end position="105"/>
    </location>
</feature>
<protein>
    <recommendedName>
        <fullName evidence="4">DUF1440 domain-containing protein</fullName>
    </recommendedName>
</protein>
<reference evidence="2 3" key="1">
    <citation type="submission" date="2016-10" db="EMBL/GenBank/DDBJ databases">
        <authorList>
            <person name="de Groot N.N."/>
        </authorList>
    </citation>
    <scope>NUCLEOTIDE SEQUENCE [LARGE SCALE GENOMIC DNA]</scope>
    <source>
        <strain evidence="2 3">DSM 22900</strain>
    </source>
</reference>
<keyword evidence="1" id="KW-0812">Transmembrane</keyword>
<gene>
    <name evidence="2" type="ORF">SAMN05421747_10966</name>
</gene>
<name>A0A1I1IHA5_9SPHI</name>
<feature type="transmembrane region" description="Helical" evidence="1">
    <location>
        <begin position="6"/>
        <end position="27"/>
    </location>
</feature>
<evidence type="ECO:0000313" key="2">
    <source>
        <dbReference type="EMBL" id="SFC35585.1"/>
    </source>
</evidence>
<proteinExistence type="predicted"/>
<organism evidence="2 3">
    <name type="scientific">Parapedobacter composti</name>
    <dbReference type="NCBI Taxonomy" id="623281"/>
    <lineage>
        <taxon>Bacteria</taxon>
        <taxon>Pseudomonadati</taxon>
        <taxon>Bacteroidota</taxon>
        <taxon>Sphingobacteriia</taxon>
        <taxon>Sphingobacteriales</taxon>
        <taxon>Sphingobacteriaceae</taxon>
        <taxon>Parapedobacter</taxon>
    </lineage>
</organism>
<keyword evidence="1" id="KW-1133">Transmembrane helix</keyword>